<gene>
    <name evidence="1" type="ORF">GCM10022414_09660</name>
</gene>
<dbReference type="InterPro" id="IPR017703">
    <property type="entry name" value="YgfZ/GCV_T_CS"/>
</dbReference>
<dbReference type="EMBL" id="BAABDM010000001">
    <property type="protein sequence ID" value="GAA4088892.1"/>
    <property type="molecule type" value="Genomic_DNA"/>
</dbReference>
<keyword evidence="2" id="KW-1185">Reference proteome</keyword>
<dbReference type="RefSeq" id="WP_344932934.1">
    <property type="nucleotide sequence ID" value="NZ_BAABDM010000001.1"/>
</dbReference>
<dbReference type="Gene3D" id="3.30.70.1400">
    <property type="entry name" value="Aminomethyltransferase beta-barrel domains"/>
    <property type="match status" value="1"/>
</dbReference>
<dbReference type="SUPFAM" id="SSF101790">
    <property type="entry name" value="Aminomethyltransferase beta-barrel domain"/>
    <property type="match status" value="1"/>
</dbReference>
<organism evidence="1 2">
    <name type="scientific">Zhongshania borealis</name>
    <dbReference type="NCBI Taxonomy" id="889488"/>
    <lineage>
        <taxon>Bacteria</taxon>
        <taxon>Pseudomonadati</taxon>
        <taxon>Pseudomonadota</taxon>
        <taxon>Gammaproteobacteria</taxon>
        <taxon>Cellvibrionales</taxon>
        <taxon>Spongiibacteraceae</taxon>
        <taxon>Zhongshania</taxon>
    </lineage>
</organism>
<dbReference type="PIRSF" id="PIRSF006487">
    <property type="entry name" value="GcvT"/>
    <property type="match status" value="1"/>
</dbReference>
<accession>A0ABP7WI03</accession>
<dbReference type="PANTHER" id="PTHR22602:SF0">
    <property type="entry name" value="TRANSFERASE CAF17, MITOCHONDRIAL-RELATED"/>
    <property type="match status" value="1"/>
</dbReference>
<dbReference type="InterPro" id="IPR045179">
    <property type="entry name" value="YgfZ/GcvT"/>
</dbReference>
<dbReference type="SUPFAM" id="SSF103025">
    <property type="entry name" value="Folate-binding domain"/>
    <property type="match status" value="1"/>
</dbReference>
<protein>
    <submittedName>
        <fullName evidence="1">Folate-binding protein YgfZ</fullName>
    </submittedName>
</protein>
<sequence length="350" mass="38010">MNEFWQHLSDTYPDSRINRGYWQLNEQTANGQLSTDKLQICPLSQYGFLAIEGPDSSKFLQGQTTCDWRAISTEQASLGSYCNIKGRMVISFLAGMASPESALLRLHADTADSGRDTLGKYIVFSKAKIRNAGAERVAIGINGKMARQSLMTIFDTLPSQAMAQVSSDNGIIVQLDEAGERFEYWGLCAQAIALWQQLSSTAEVCSANYWEALNISAGIGEVCANSQDMFIPQMLNYQVIGGVSFSKGCYTGQEVVARMQYRGKLKRRLYKAEVAEAARNYPAGTELYSGDSGDSGQSIGNLVSMVNGDTSSTLLAVLTAEAVTDGNIHFADSSAALSIEELPYPVPSKD</sequence>
<dbReference type="Proteomes" id="UP001500392">
    <property type="component" value="Unassembled WGS sequence"/>
</dbReference>
<comment type="caution">
    <text evidence="1">The sequence shown here is derived from an EMBL/GenBank/DDBJ whole genome shotgun (WGS) entry which is preliminary data.</text>
</comment>
<name>A0ABP7WI03_9GAMM</name>
<dbReference type="Gene3D" id="2.40.30.160">
    <property type="match status" value="1"/>
</dbReference>
<dbReference type="PANTHER" id="PTHR22602">
    <property type="entry name" value="TRANSFERASE CAF17, MITOCHONDRIAL-RELATED"/>
    <property type="match status" value="1"/>
</dbReference>
<evidence type="ECO:0000313" key="1">
    <source>
        <dbReference type="EMBL" id="GAA4088892.1"/>
    </source>
</evidence>
<dbReference type="Gene3D" id="3.30.70.1630">
    <property type="match status" value="1"/>
</dbReference>
<dbReference type="InterPro" id="IPR029043">
    <property type="entry name" value="GcvT/YgfZ_C"/>
</dbReference>
<reference evidence="2" key="1">
    <citation type="journal article" date="2019" name="Int. J. Syst. Evol. Microbiol.">
        <title>The Global Catalogue of Microorganisms (GCM) 10K type strain sequencing project: providing services to taxonomists for standard genome sequencing and annotation.</title>
        <authorList>
            <consortium name="The Broad Institute Genomics Platform"/>
            <consortium name="The Broad Institute Genome Sequencing Center for Infectious Disease"/>
            <person name="Wu L."/>
            <person name="Ma J."/>
        </authorList>
    </citation>
    <scope>NUCLEOTIDE SEQUENCE [LARGE SCALE GENOMIC DNA]</scope>
    <source>
        <strain evidence="2">JCM 17304</strain>
    </source>
</reference>
<dbReference type="NCBIfam" id="TIGR03317">
    <property type="entry name" value="ygfZ_signature"/>
    <property type="match status" value="1"/>
</dbReference>
<proteinExistence type="predicted"/>
<evidence type="ECO:0000313" key="2">
    <source>
        <dbReference type="Proteomes" id="UP001500392"/>
    </source>
</evidence>